<dbReference type="Proteomes" id="UP000199309">
    <property type="component" value="Unassembled WGS sequence"/>
</dbReference>
<dbReference type="GO" id="GO:0070403">
    <property type="term" value="F:NAD+ binding"/>
    <property type="evidence" value="ECO:0007669"/>
    <property type="project" value="InterPro"/>
</dbReference>
<dbReference type="Gene3D" id="1.10.3660.10">
    <property type="entry name" value="6-phosphogluconate dehydrogenase C-terminal like domain"/>
    <property type="match status" value="1"/>
</dbReference>
<keyword evidence="2" id="KW-0560">Oxidoreductase</keyword>
<dbReference type="InterPro" id="IPR046825">
    <property type="entry name" value="PDH_C"/>
</dbReference>
<sequence>MDNSESDFTDFTIGIIGLGLMGGSYAKALKNAGVQHIIGIDKNLQTVEQALAENLIETGDICGDDALKNADLLIFCLPASDMIAFIHQYQTNFKSDAILTDIAGIKGDTIHIIQQLLCHEMDFIPGHPMAGREGSGLSQSDASIFRGANYILIPQKKNKIENIRLIGRIAKEIGCGHVIQVTAEEHDRMIAYTSSLPHVVATALVNSNSMDVRTKYFVAGSFRDGTRVADINARLWTQLFMENKKNLLEEINRFKNSLEDFTELLVNSDKDKMMEYLEKAAVRRRELTRGKHTC</sequence>
<dbReference type="PROSITE" id="PS51176">
    <property type="entry name" value="PDH_ADH"/>
    <property type="match status" value="1"/>
</dbReference>
<proteinExistence type="inferred from homology"/>
<dbReference type="PANTHER" id="PTHR21363:SF0">
    <property type="entry name" value="PREPHENATE DEHYDROGENASE [NADP(+)]"/>
    <property type="match status" value="1"/>
</dbReference>
<evidence type="ECO:0000259" key="4">
    <source>
        <dbReference type="PROSITE" id="PS51176"/>
    </source>
</evidence>
<evidence type="ECO:0000256" key="1">
    <source>
        <dbReference type="ARBA" id="ARBA00007964"/>
    </source>
</evidence>
<dbReference type="InterPro" id="IPR003099">
    <property type="entry name" value="Prephen_DH"/>
</dbReference>
<dbReference type="Gene3D" id="3.40.50.720">
    <property type="entry name" value="NAD(P)-binding Rossmann-like Domain"/>
    <property type="match status" value="1"/>
</dbReference>
<dbReference type="PANTHER" id="PTHR21363">
    <property type="entry name" value="PREPHENATE DEHYDROGENASE"/>
    <property type="match status" value="1"/>
</dbReference>
<dbReference type="Pfam" id="PF02153">
    <property type="entry name" value="PDH_N"/>
    <property type="match status" value="1"/>
</dbReference>
<keyword evidence="6" id="KW-1185">Reference proteome</keyword>
<dbReference type="SUPFAM" id="SSF51735">
    <property type="entry name" value="NAD(P)-binding Rossmann-fold domains"/>
    <property type="match status" value="1"/>
</dbReference>
<dbReference type="InterPro" id="IPR050812">
    <property type="entry name" value="Preph/Arog_dehydrog"/>
</dbReference>
<gene>
    <name evidence="5" type="ORF">SAMN05660299_02233</name>
</gene>
<dbReference type="GO" id="GO:0008977">
    <property type="term" value="F:prephenate dehydrogenase (NAD+) activity"/>
    <property type="evidence" value="ECO:0007669"/>
    <property type="project" value="InterPro"/>
</dbReference>
<dbReference type="RefSeq" id="WP_245675144.1">
    <property type="nucleotide sequence ID" value="NZ_FNHQ01000027.1"/>
</dbReference>
<dbReference type="AlphaFoldDB" id="A0A1G9Z462"/>
<dbReference type="InterPro" id="IPR036291">
    <property type="entry name" value="NAD(P)-bd_dom_sf"/>
</dbReference>
<name>A0A1G9Z462_9FIRM</name>
<organism evidence="5 6">
    <name type="scientific">Megasphaera paucivorans</name>
    <dbReference type="NCBI Taxonomy" id="349095"/>
    <lineage>
        <taxon>Bacteria</taxon>
        <taxon>Bacillati</taxon>
        <taxon>Bacillota</taxon>
        <taxon>Negativicutes</taxon>
        <taxon>Veillonellales</taxon>
        <taxon>Veillonellaceae</taxon>
        <taxon>Megasphaera</taxon>
    </lineage>
</organism>
<dbReference type="Pfam" id="PF20463">
    <property type="entry name" value="PDH_C"/>
    <property type="match status" value="1"/>
</dbReference>
<evidence type="ECO:0000313" key="5">
    <source>
        <dbReference type="EMBL" id="SDN16064.1"/>
    </source>
</evidence>
<comment type="similarity">
    <text evidence="1">Belongs to the prephenate/arogenate dehydrogenase family.</text>
</comment>
<dbReference type="GO" id="GO:0004665">
    <property type="term" value="F:prephenate dehydrogenase (NADP+) activity"/>
    <property type="evidence" value="ECO:0007669"/>
    <property type="project" value="InterPro"/>
</dbReference>
<protein>
    <submittedName>
        <fullName evidence="5">Prephenate dehydrogenase</fullName>
    </submittedName>
</protein>
<reference evidence="5 6" key="1">
    <citation type="submission" date="2016-10" db="EMBL/GenBank/DDBJ databases">
        <authorList>
            <person name="de Groot N.N."/>
        </authorList>
    </citation>
    <scope>NUCLEOTIDE SEQUENCE [LARGE SCALE GENOMIC DNA]</scope>
    <source>
        <strain evidence="5 6">DSM 16981</strain>
    </source>
</reference>
<feature type="domain" description="Prephenate/arogenate dehydrogenase" evidence="4">
    <location>
        <begin position="11"/>
        <end position="294"/>
    </location>
</feature>
<dbReference type="InterPro" id="IPR046826">
    <property type="entry name" value="PDH_N"/>
</dbReference>
<dbReference type="SUPFAM" id="SSF48179">
    <property type="entry name" value="6-phosphogluconate dehydrogenase C-terminal domain-like"/>
    <property type="match status" value="1"/>
</dbReference>
<dbReference type="InterPro" id="IPR008927">
    <property type="entry name" value="6-PGluconate_DH-like_C_sf"/>
</dbReference>
<dbReference type="STRING" id="349095.SAMN05660299_02233"/>
<evidence type="ECO:0000256" key="2">
    <source>
        <dbReference type="ARBA" id="ARBA00023002"/>
    </source>
</evidence>
<accession>A0A1G9Z462</accession>
<evidence type="ECO:0000256" key="3">
    <source>
        <dbReference type="ARBA" id="ARBA00029440"/>
    </source>
</evidence>
<dbReference type="EMBL" id="FNHQ01000027">
    <property type="protein sequence ID" value="SDN16064.1"/>
    <property type="molecule type" value="Genomic_DNA"/>
</dbReference>
<comment type="pathway">
    <text evidence="3">Amino-acid biosynthesis.</text>
</comment>
<dbReference type="GO" id="GO:0006571">
    <property type="term" value="P:tyrosine biosynthetic process"/>
    <property type="evidence" value="ECO:0007669"/>
    <property type="project" value="InterPro"/>
</dbReference>
<evidence type="ECO:0000313" key="6">
    <source>
        <dbReference type="Proteomes" id="UP000199309"/>
    </source>
</evidence>